<feature type="transmembrane region" description="Helical" evidence="1">
    <location>
        <begin position="12"/>
        <end position="35"/>
    </location>
</feature>
<dbReference type="EMBL" id="JAMKFB020000015">
    <property type="protein sequence ID" value="KAL0174174.1"/>
    <property type="molecule type" value="Genomic_DNA"/>
</dbReference>
<keyword evidence="1" id="KW-0472">Membrane</keyword>
<keyword evidence="1" id="KW-0812">Transmembrane</keyword>
<evidence type="ECO:0000256" key="1">
    <source>
        <dbReference type="SAM" id="Phobius"/>
    </source>
</evidence>
<evidence type="ECO:0000313" key="3">
    <source>
        <dbReference type="Proteomes" id="UP001529510"/>
    </source>
</evidence>
<feature type="non-terminal residue" evidence="2">
    <location>
        <position position="65"/>
    </location>
</feature>
<dbReference type="AlphaFoldDB" id="A0ABD0PJY8"/>
<sequence length="65" mass="6655">SLEDGTGLNTGVIVGILILVCVLLLLIVDATCCFLNKCGILMCICGKPGQGTKGKDIETGKAAFV</sequence>
<keyword evidence="1" id="KW-1133">Transmembrane helix</keyword>
<feature type="non-terminal residue" evidence="2">
    <location>
        <position position="1"/>
    </location>
</feature>
<reference evidence="2 3" key="1">
    <citation type="submission" date="2024-05" db="EMBL/GenBank/DDBJ databases">
        <title>Genome sequencing and assembly of Indian major carp, Cirrhinus mrigala (Hamilton, 1822).</title>
        <authorList>
            <person name="Mohindra V."/>
            <person name="Chowdhury L.M."/>
            <person name="Lal K."/>
            <person name="Jena J.K."/>
        </authorList>
    </citation>
    <scope>NUCLEOTIDE SEQUENCE [LARGE SCALE GENOMIC DNA]</scope>
    <source>
        <strain evidence="2">CM1030</strain>
        <tissue evidence="2">Blood</tissue>
    </source>
</reference>
<keyword evidence="3" id="KW-1185">Reference proteome</keyword>
<protein>
    <submittedName>
        <fullName evidence="2">Uncharacterized protein</fullName>
    </submittedName>
</protein>
<gene>
    <name evidence="2" type="ORF">M9458_030142</name>
</gene>
<evidence type="ECO:0000313" key="2">
    <source>
        <dbReference type="EMBL" id="KAL0174174.1"/>
    </source>
</evidence>
<name>A0ABD0PJY8_CIRMR</name>
<comment type="caution">
    <text evidence="2">The sequence shown here is derived from an EMBL/GenBank/DDBJ whole genome shotgun (WGS) entry which is preliminary data.</text>
</comment>
<organism evidence="2 3">
    <name type="scientific">Cirrhinus mrigala</name>
    <name type="common">Mrigala</name>
    <dbReference type="NCBI Taxonomy" id="683832"/>
    <lineage>
        <taxon>Eukaryota</taxon>
        <taxon>Metazoa</taxon>
        <taxon>Chordata</taxon>
        <taxon>Craniata</taxon>
        <taxon>Vertebrata</taxon>
        <taxon>Euteleostomi</taxon>
        <taxon>Actinopterygii</taxon>
        <taxon>Neopterygii</taxon>
        <taxon>Teleostei</taxon>
        <taxon>Ostariophysi</taxon>
        <taxon>Cypriniformes</taxon>
        <taxon>Cyprinidae</taxon>
        <taxon>Labeoninae</taxon>
        <taxon>Labeonini</taxon>
        <taxon>Cirrhinus</taxon>
    </lineage>
</organism>
<proteinExistence type="predicted"/>
<accession>A0ABD0PJY8</accession>
<dbReference type="Proteomes" id="UP001529510">
    <property type="component" value="Unassembled WGS sequence"/>
</dbReference>